<evidence type="ECO:0000256" key="9">
    <source>
        <dbReference type="SAM" id="MobiDB-lite"/>
    </source>
</evidence>
<feature type="compositionally biased region" description="Basic and acidic residues" evidence="9">
    <location>
        <begin position="162"/>
        <end position="182"/>
    </location>
</feature>
<accession>A0AAD9NC73</accession>
<gene>
    <name evidence="11" type="ORF">NP493_1473g00044</name>
</gene>
<dbReference type="GO" id="GO:0005813">
    <property type="term" value="C:centrosome"/>
    <property type="evidence" value="ECO:0007669"/>
    <property type="project" value="TreeGrafter"/>
</dbReference>
<reference evidence="11" key="1">
    <citation type="journal article" date="2023" name="Mol. Biol. Evol.">
        <title>Third-Generation Sequencing Reveals the Adaptive Role of the Epigenome in Three Deep-Sea Polychaetes.</title>
        <authorList>
            <person name="Perez M."/>
            <person name="Aroh O."/>
            <person name="Sun Y."/>
            <person name="Lan Y."/>
            <person name="Juniper S.K."/>
            <person name="Young C.R."/>
            <person name="Angers B."/>
            <person name="Qian P.Y."/>
        </authorList>
    </citation>
    <scope>NUCLEOTIDE SEQUENCE</scope>
    <source>
        <strain evidence="11">R07B-5</strain>
    </source>
</reference>
<name>A0AAD9NC73_RIDPI</name>
<dbReference type="GO" id="GO:0030496">
    <property type="term" value="C:midbody"/>
    <property type="evidence" value="ECO:0007669"/>
    <property type="project" value="UniProtKB-SubCell"/>
</dbReference>
<evidence type="ECO:0000256" key="2">
    <source>
        <dbReference type="ARBA" id="ARBA00004214"/>
    </source>
</evidence>
<feature type="domain" description="Centrosomal CEP44" evidence="10">
    <location>
        <begin position="5"/>
        <end position="124"/>
    </location>
</feature>
<evidence type="ECO:0000256" key="7">
    <source>
        <dbReference type="ARBA" id="ARBA00023212"/>
    </source>
</evidence>
<dbReference type="Pfam" id="PF15007">
    <property type="entry name" value="CEP44"/>
    <property type="match status" value="1"/>
</dbReference>
<organism evidence="11 12">
    <name type="scientific">Ridgeia piscesae</name>
    <name type="common">Tubeworm</name>
    <dbReference type="NCBI Taxonomy" id="27915"/>
    <lineage>
        <taxon>Eukaryota</taxon>
        <taxon>Metazoa</taxon>
        <taxon>Spiralia</taxon>
        <taxon>Lophotrochozoa</taxon>
        <taxon>Annelida</taxon>
        <taxon>Polychaeta</taxon>
        <taxon>Sedentaria</taxon>
        <taxon>Canalipalpata</taxon>
        <taxon>Sabellida</taxon>
        <taxon>Siboglinidae</taxon>
        <taxon>Ridgeia</taxon>
    </lineage>
</organism>
<sequence length="553" mass="61439">MSTGDIKNNLRKLQVELKLVKIDKDVDIENLSKGLTAAFLPIYHYVFLNYSRPLAELISNINIDMYGKSDLKFLESMYKVLRELFSYKPPITKEQFFSSGFIERKIIMCTEVLNMVREKHKSMMPKPAVRYAPKNRTSSPTQSPVRVSSARPAAASDSPLSTKDRAGKQDIRHTEEVKLQVDSHRKANPVIYAAKQLEKRQPSAAIVSSCVTDDVDTDTVPRVINELLHTHMSPPRGSQINAHSVDKGGFAQSGTWAHTRYMSCPITIEQRRDPTRMHTAKTNYNPLSYGEKSTGGVCGNYTEALGDVEQTAPARTWRTTDYGVALDRRNGEVNELTTTGDRLVTVRGRHAGDIQPGYIQEGDPVHCRMSIASMAYHAPFKAVLEGSHSDKLLTPDVDTTPLRTITFPAATCPTVQETLASIMQTQRDMNARIVTLEKSLAGANKTDHGHDRPPEDRALGSAQLENIMARLTLLENRMADLDVKKGANTELHHSVKSTPDDTFDSIRGTSKLRCSNGVMDMNSPGKDDLAEGDYTHMSDAAFNGDPTHRINEL</sequence>
<evidence type="ECO:0000256" key="3">
    <source>
        <dbReference type="ARBA" id="ARBA00004647"/>
    </source>
</evidence>
<dbReference type="Proteomes" id="UP001209878">
    <property type="component" value="Unassembled WGS sequence"/>
</dbReference>
<protein>
    <recommendedName>
        <fullName evidence="4">Centrosomal protein of 44 kDa</fullName>
    </recommendedName>
</protein>
<dbReference type="GO" id="GO:0010457">
    <property type="term" value="P:centriole-centriole cohesion"/>
    <property type="evidence" value="ECO:0007669"/>
    <property type="project" value="TreeGrafter"/>
</dbReference>
<feature type="region of interest" description="Disordered" evidence="9">
    <location>
        <begin position="124"/>
        <end position="182"/>
    </location>
</feature>
<keyword evidence="5" id="KW-0963">Cytoplasm</keyword>
<comment type="subcellular location">
    <subcellularLocation>
        <location evidence="1">Cytoplasm</location>
        <location evidence="1">Cytoskeleton</location>
        <location evidence="1">Microtubule organizing center</location>
        <location evidence="1">Centrosome</location>
        <location evidence="1">Centriole</location>
    </subcellularLocation>
    <subcellularLocation>
        <location evidence="3">Cytoplasm</location>
        <location evidence="3">Cytoskeleton</location>
        <location evidence="3">Spindle pole</location>
    </subcellularLocation>
    <subcellularLocation>
        <location evidence="2">Midbody</location>
    </subcellularLocation>
</comment>
<evidence type="ECO:0000313" key="12">
    <source>
        <dbReference type="Proteomes" id="UP001209878"/>
    </source>
</evidence>
<comment type="function">
    <text evidence="8">Centriole-enriched microtubule-binding protein involved in centriole biogenesis. In collaboration with CEP295 and POC1B, is required for the centriole-to-centrosome conversion by ensuring the formation of bona fide centriole wall. Functions as a linker component that maintains centrosome cohesion. Associates with CROCC and regulates its stability and localization to the centrosome.</text>
</comment>
<dbReference type="GO" id="GO:0000922">
    <property type="term" value="C:spindle pole"/>
    <property type="evidence" value="ECO:0007669"/>
    <property type="project" value="UniProtKB-SubCell"/>
</dbReference>
<keyword evidence="12" id="KW-1185">Reference proteome</keyword>
<evidence type="ECO:0000256" key="6">
    <source>
        <dbReference type="ARBA" id="ARBA00023054"/>
    </source>
</evidence>
<dbReference type="AlphaFoldDB" id="A0AAD9NC73"/>
<feature type="compositionally biased region" description="Low complexity" evidence="9">
    <location>
        <begin position="143"/>
        <end position="156"/>
    </location>
</feature>
<evidence type="ECO:0000256" key="1">
    <source>
        <dbReference type="ARBA" id="ARBA00004114"/>
    </source>
</evidence>
<evidence type="ECO:0000256" key="8">
    <source>
        <dbReference type="ARBA" id="ARBA00046235"/>
    </source>
</evidence>
<evidence type="ECO:0000256" key="5">
    <source>
        <dbReference type="ARBA" id="ARBA00022490"/>
    </source>
</evidence>
<dbReference type="InterPro" id="IPR033603">
    <property type="entry name" value="CEP44"/>
</dbReference>
<proteinExistence type="predicted"/>
<keyword evidence="7" id="KW-0206">Cytoskeleton</keyword>
<dbReference type="InterPro" id="IPR029157">
    <property type="entry name" value="CEP44_CC"/>
</dbReference>
<dbReference type="EMBL" id="JAODUO010001473">
    <property type="protein sequence ID" value="KAK2163223.1"/>
    <property type="molecule type" value="Genomic_DNA"/>
</dbReference>
<evidence type="ECO:0000259" key="10">
    <source>
        <dbReference type="Pfam" id="PF15007"/>
    </source>
</evidence>
<dbReference type="GO" id="GO:0007099">
    <property type="term" value="P:centriole replication"/>
    <property type="evidence" value="ECO:0007669"/>
    <property type="project" value="TreeGrafter"/>
</dbReference>
<dbReference type="PANTHER" id="PTHR31477">
    <property type="entry name" value="CENTROSOMAL PROTEIN OF 44 KDA"/>
    <property type="match status" value="1"/>
</dbReference>
<dbReference type="GO" id="GO:0005814">
    <property type="term" value="C:centriole"/>
    <property type="evidence" value="ECO:0007669"/>
    <property type="project" value="UniProtKB-SubCell"/>
</dbReference>
<evidence type="ECO:0000256" key="4">
    <source>
        <dbReference type="ARBA" id="ARBA00014053"/>
    </source>
</evidence>
<evidence type="ECO:0000313" key="11">
    <source>
        <dbReference type="EMBL" id="KAK2163223.1"/>
    </source>
</evidence>
<comment type="caution">
    <text evidence="11">The sequence shown here is derived from an EMBL/GenBank/DDBJ whole genome shotgun (WGS) entry which is preliminary data.</text>
</comment>
<dbReference type="PANTHER" id="PTHR31477:SF1">
    <property type="entry name" value="CENTROSOMAL PROTEIN OF 44 KDA"/>
    <property type="match status" value="1"/>
</dbReference>
<keyword evidence="6" id="KW-0175">Coiled coil</keyword>